<evidence type="ECO:0000313" key="4">
    <source>
        <dbReference type="Proteomes" id="UP000076842"/>
    </source>
</evidence>
<reference evidence="3 4" key="1">
    <citation type="journal article" date="2016" name="Mol. Biol. Evol.">
        <title>Comparative Genomics of Early-Diverging Mushroom-Forming Fungi Provides Insights into the Origins of Lignocellulose Decay Capabilities.</title>
        <authorList>
            <person name="Nagy L.G."/>
            <person name="Riley R."/>
            <person name="Tritt A."/>
            <person name="Adam C."/>
            <person name="Daum C."/>
            <person name="Floudas D."/>
            <person name="Sun H."/>
            <person name="Yadav J.S."/>
            <person name="Pangilinan J."/>
            <person name="Larsson K.H."/>
            <person name="Matsuura K."/>
            <person name="Barry K."/>
            <person name="Labutti K."/>
            <person name="Kuo R."/>
            <person name="Ohm R.A."/>
            <person name="Bhattacharya S.S."/>
            <person name="Shirouzu T."/>
            <person name="Yoshinaga Y."/>
            <person name="Martin F.M."/>
            <person name="Grigoriev I.V."/>
            <person name="Hibbett D.S."/>
        </authorList>
    </citation>
    <scope>NUCLEOTIDE SEQUENCE [LARGE SCALE GENOMIC DNA]</scope>
    <source>
        <strain evidence="3 4">HHB12733</strain>
    </source>
</reference>
<gene>
    <name evidence="3" type="ORF">CALCODRAFT_541976</name>
</gene>
<keyword evidence="2" id="KW-0812">Transmembrane</keyword>
<feature type="compositionally biased region" description="Low complexity" evidence="1">
    <location>
        <begin position="86"/>
        <end position="102"/>
    </location>
</feature>
<sequence>MSSACVEPASALHPDESSAQPARSRTFDHNLPQQSSSPIVTEGLADAQHEPLPPQDSGLQGDGTENAITTAPNRDQIALDLEEDSLGNSDGESGSGSTNSETVENDLKSSSRLPVSTLESAGIQMLWIFFQASLSNSMASVGPTYQKIRVAMQTLYVFCVYSALICMAVLKVAALWLAVLCRNARTLLLQSLADEESWMLLLVLFSATAGAGVAWLCMHCTSTRSLHLRLLTAF</sequence>
<organism evidence="3 4">
    <name type="scientific">Calocera cornea HHB12733</name>
    <dbReference type="NCBI Taxonomy" id="1353952"/>
    <lineage>
        <taxon>Eukaryota</taxon>
        <taxon>Fungi</taxon>
        <taxon>Dikarya</taxon>
        <taxon>Basidiomycota</taxon>
        <taxon>Agaricomycotina</taxon>
        <taxon>Dacrymycetes</taxon>
        <taxon>Dacrymycetales</taxon>
        <taxon>Dacrymycetaceae</taxon>
        <taxon>Calocera</taxon>
    </lineage>
</organism>
<dbReference type="AlphaFoldDB" id="A0A166JEY7"/>
<feature type="region of interest" description="Disordered" evidence="1">
    <location>
        <begin position="1"/>
        <end position="68"/>
    </location>
</feature>
<evidence type="ECO:0000256" key="1">
    <source>
        <dbReference type="SAM" id="MobiDB-lite"/>
    </source>
</evidence>
<accession>A0A166JEY7</accession>
<keyword evidence="2" id="KW-0472">Membrane</keyword>
<protein>
    <submittedName>
        <fullName evidence="3">Uncharacterized protein</fullName>
    </submittedName>
</protein>
<name>A0A166JEY7_9BASI</name>
<feature type="non-terminal residue" evidence="3">
    <location>
        <position position="234"/>
    </location>
</feature>
<feature type="transmembrane region" description="Helical" evidence="2">
    <location>
        <begin position="155"/>
        <end position="178"/>
    </location>
</feature>
<evidence type="ECO:0000256" key="2">
    <source>
        <dbReference type="SAM" id="Phobius"/>
    </source>
</evidence>
<dbReference type="InParanoid" id="A0A166JEY7"/>
<feature type="transmembrane region" description="Helical" evidence="2">
    <location>
        <begin position="198"/>
        <end position="218"/>
    </location>
</feature>
<proteinExistence type="predicted"/>
<evidence type="ECO:0000313" key="3">
    <source>
        <dbReference type="EMBL" id="KZT44659.1"/>
    </source>
</evidence>
<dbReference type="EMBL" id="KV424442">
    <property type="protein sequence ID" value="KZT44659.1"/>
    <property type="molecule type" value="Genomic_DNA"/>
</dbReference>
<keyword evidence="2" id="KW-1133">Transmembrane helix</keyword>
<feature type="region of interest" description="Disordered" evidence="1">
    <location>
        <begin position="84"/>
        <end position="111"/>
    </location>
</feature>
<keyword evidence="4" id="KW-1185">Reference proteome</keyword>
<dbReference type="Proteomes" id="UP000076842">
    <property type="component" value="Unassembled WGS sequence"/>
</dbReference>